<name>H8GV26_DEIGI</name>
<organism evidence="2 3">
    <name type="scientific">Deinococcus gobiensis (strain DSM 21396 / JCM 16679 / CGMCC 1.7299 / I-0)</name>
    <dbReference type="NCBI Taxonomy" id="745776"/>
    <lineage>
        <taxon>Bacteria</taxon>
        <taxon>Thermotogati</taxon>
        <taxon>Deinococcota</taxon>
        <taxon>Deinococci</taxon>
        <taxon>Deinococcales</taxon>
        <taxon>Deinococcaceae</taxon>
        <taxon>Deinococcus</taxon>
    </lineage>
</organism>
<dbReference type="SUPFAM" id="SSF55729">
    <property type="entry name" value="Acyl-CoA N-acyltransferases (Nat)"/>
    <property type="match status" value="1"/>
</dbReference>
<evidence type="ECO:0000313" key="2">
    <source>
        <dbReference type="EMBL" id="AFD25543.1"/>
    </source>
</evidence>
<dbReference type="EMBL" id="CP002191">
    <property type="protein sequence ID" value="AFD25543.1"/>
    <property type="molecule type" value="Genomic_DNA"/>
</dbReference>
<dbReference type="InterPro" id="IPR000182">
    <property type="entry name" value="GNAT_dom"/>
</dbReference>
<protein>
    <recommendedName>
        <fullName evidence="1">N-acetyltransferase domain-containing protein</fullName>
    </recommendedName>
</protein>
<dbReference type="STRING" id="745776.DGo_CA1616"/>
<evidence type="ECO:0000313" key="3">
    <source>
        <dbReference type="Proteomes" id="UP000007575"/>
    </source>
</evidence>
<keyword evidence="3" id="KW-1185">Reference proteome</keyword>
<proteinExistence type="predicted"/>
<dbReference type="CDD" id="cd04301">
    <property type="entry name" value="NAT_SF"/>
    <property type="match status" value="1"/>
</dbReference>
<gene>
    <name evidence="2" type="ordered locus">DGo_CA1616</name>
</gene>
<dbReference type="Proteomes" id="UP000007575">
    <property type="component" value="Chromosome"/>
</dbReference>
<dbReference type="InterPro" id="IPR016181">
    <property type="entry name" value="Acyl_CoA_acyltransferase"/>
</dbReference>
<dbReference type="AlphaFoldDB" id="H8GV26"/>
<evidence type="ECO:0000259" key="1">
    <source>
        <dbReference type="PROSITE" id="PS51186"/>
    </source>
</evidence>
<dbReference type="HOGENOM" id="CLU_086503_5_1_0"/>
<dbReference type="PATRIC" id="fig|745776.4.peg.1662"/>
<reference evidence="2 3" key="1">
    <citation type="journal article" date="2012" name="PLoS ONE">
        <title>Genome sequence and transcriptome analysis of the radioresistant bacterium Deinococcus gobiensis: insights into the extreme environmental adaptations.</title>
        <authorList>
            <person name="Yuan M."/>
            <person name="Chen M."/>
            <person name="Zhang W."/>
            <person name="Lu W."/>
            <person name="Wang J."/>
            <person name="Yang M."/>
            <person name="Zhao P."/>
            <person name="Tang R."/>
            <person name="Li X."/>
            <person name="Hao Y."/>
            <person name="Zhou Z."/>
            <person name="Zhan Y."/>
            <person name="Yu H."/>
            <person name="Teng C."/>
            <person name="Yan Y."/>
            <person name="Ping S."/>
            <person name="Wang Y."/>
            <person name="Lin M."/>
        </authorList>
    </citation>
    <scope>NUCLEOTIDE SEQUENCE [LARGE SCALE GENOMIC DNA]</scope>
    <source>
        <strain evidence="2 3">I-0</strain>
    </source>
</reference>
<dbReference type="OrthoDB" id="9775804at2"/>
<feature type="domain" description="N-acetyltransferase" evidence="1">
    <location>
        <begin position="1"/>
        <end position="136"/>
    </location>
</feature>
<dbReference type="Pfam" id="PF00583">
    <property type="entry name" value="Acetyltransf_1"/>
    <property type="match status" value="1"/>
</dbReference>
<dbReference type="KEGG" id="dgo:DGo_CA1616"/>
<dbReference type="Gene3D" id="3.40.630.30">
    <property type="match status" value="1"/>
</dbReference>
<sequence length="136" mass="14697">MDLRASLDGISPAQLGGFFGGWPNPPTPATLYRLLAGAPYLALAVEDGEVIGFVYAISDGVLCAYIPLLEVRPAWRGRGVASALMRSLLEGLDGLYMVDTACDEDLVPFYERFGLRRGAAMVRRDYARQAGRPESG</sequence>
<dbReference type="PROSITE" id="PS51186">
    <property type="entry name" value="GNAT"/>
    <property type="match status" value="1"/>
</dbReference>
<dbReference type="eggNOG" id="COG0454">
    <property type="taxonomic scope" value="Bacteria"/>
</dbReference>
<dbReference type="GO" id="GO:0016747">
    <property type="term" value="F:acyltransferase activity, transferring groups other than amino-acyl groups"/>
    <property type="evidence" value="ECO:0007669"/>
    <property type="project" value="InterPro"/>
</dbReference>
<accession>H8GV26</accession>
<dbReference type="RefSeq" id="WP_014685026.1">
    <property type="nucleotide sequence ID" value="NC_017790.1"/>
</dbReference>